<dbReference type="PANTHER" id="PTHR30086:SF20">
    <property type="entry name" value="ARGININE EXPORTER PROTEIN ARGO-RELATED"/>
    <property type="match status" value="1"/>
</dbReference>
<feature type="transmembrane region" description="Helical" evidence="6">
    <location>
        <begin position="77"/>
        <end position="95"/>
    </location>
</feature>
<gene>
    <name evidence="7" type="ORF">NNL38_23715</name>
</gene>
<evidence type="ECO:0000256" key="5">
    <source>
        <dbReference type="ARBA" id="ARBA00023136"/>
    </source>
</evidence>
<feature type="transmembrane region" description="Helical" evidence="6">
    <location>
        <begin position="188"/>
        <end position="206"/>
    </location>
</feature>
<evidence type="ECO:0000256" key="1">
    <source>
        <dbReference type="ARBA" id="ARBA00004651"/>
    </source>
</evidence>
<evidence type="ECO:0000256" key="6">
    <source>
        <dbReference type="SAM" id="Phobius"/>
    </source>
</evidence>
<evidence type="ECO:0000313" key="8">
    <source>
        <dbReference type="Proteomes" id="UP001057998"/>
    </source>
</evidence>
<keyword evidence="4 6" id="KW-1133">Transmembrane helix</keyword>
<accession>A0ABY5GL19</accession>
<evidence type="ECO:0000256" key="4">
    <source>
        <dbReference type="ARBA" id="ARBA00022989"/>
    </source>
</evidence>
<sequence>MELHTLLLFALASLTLNLIPGPDVVYILSNTMKGKASAGTQAALGLGVGYLFHTVAAVFGLSALILSSAYAFMVVKYLGAAYLLYLGICALRSFARGESKLALDDSQAGNQNIFRQGVIVSILNPKVAMFFLSFLPQFIDTSLASSPTHQLLILGVVFCGLATLCNGVYAMLGSWVLGSPQASRFSRAIEGVSGLLLIGLAAKIAFSKNNVG</sequence>
<dbReference type="Proteomes" id="UP001057998">
    <property type="component" value="Chromosome 2"/>
</dbReference>
<dbReference type="PIRSF" id="PIRSF006324">
    <property type="entry name" value="LeuE"/>
    <property type="match status" value="1"/>
</dbReference>
<keyword evidence="8" id="KW-1185">Reference proteome</keyword>
<dbReference type="InterPro" id="IPR001123">
    <property type="entry name" value="LeuE-type"/>
</dbReference>
<dbReference type="PANTHER" id="PTHR30086">
    <property type="entry name" value="ARGININE EXPORTER PROTEIN ARGO"/>
    <property type="match status" value="1"/>
</dbReference>
<feature type="transmembrane region" description="Helical" evidence="6">
    <location>
        <begin position="116"/>
        <end position="139"/>
    </location>
</feature>
<feature type="transmembrane region" description="Helical" evidence="6">
    <location>
        <begin position="6"/>
        <end position="29"/>
    </location>
</feature>
<dbReference type="RefSeq" id="WP_255391344.1">
    <property type="nucleotide sequence ID" value="NZ_CP101509.1"/>
</dbReference>
<keyword evidence="5 6" id="KW-0472">Membrane</keyword>
<evidence type="ECO:0000256" key="3">
    <source>
        <dbReference type="ARBA" id="ARBA00022692"/>
    </source>
</evidence>
<feature type="transmembrane region" description="Helical" evidence="6">
    <location>
        <begin position="151"/>
        <end position="176"/>
    </location>
</feature>
<organism evidence="7 8">
    <name type="scientific">Photobacterium atrarenae</name>
    <dbReference type="NCBI Taxonomy" id="865757"/>
    <lineage>
        <taxon>Bacteria</taxon>
        <taxon>Pseudomonadati</taxon>
        <taxon>Pseudomonadota</taxon>
        <taxon>Gammaproteobacteria</taxon>
        <taxon>Vibrionales</taxon>
        <taxon>Vibrionaceae</taxon>
        <taxon>Photobacterium</taxon>
    </lineage>
</organism>
<name>A0ABY5GL19_9GAMM</name>
<proteinExistence type="predicted"/>
<protein>
    <submittedName>
        <fullName evidence="7">LysE family translocator</fullName>
    </submittedName>
</protein>
<keyword evidence="3 6" id="KW-0812">Transmembrane</keyword>
<comment type="subcellular location">
    <subcellularLocation>
        <location evidence="1">Cell membrane</location>
        <topology evidence="1">Multi-pass membrane protein</topology>
    </subcellularLocation>
</comment>
<evidence type="ECO:0000313" key="7">
    <source>
        <dbReference type="EMBL" id="UTV30005.1"/>
    </source>
</evidence>
<reference evidence="7" key="1">
    <citation type="submission" date="2022-07" db="EMBL/GenBank/DDBJ databases">
        <title>Genome sequencing of Photobacterium atrarenae GJH2-4.</title>
        <authorList>
            <person name="Park S.-J."/>
        </authorList>
    </citation>
    <scope>NUCLEOTIDE SEQUENCE</scope>
    <source>
        <strain evidence="7">GJH2-4</strain>
    </source>
</reference>
<dbReference type="Pfam" id="PF01810">
    <property type="entry name" value="LysE"/>
    <property type="match status" value="1"/>
</dbReference>
<dbReference type="EMBL" id="CP101509">
    <property type="protein sequence ID" value="UTV30005.1"/>
    <property type="molecule type" value="Genomic_DNA"/>
</dbReference>
<evidence type="ECO:0000256" key="2">
    <source>
        <dbReference type="ARBA" id="ARBA00022475"/>
    </source>
</evidence>
<feature type="transmembrane region" description="Helical" evidence="6">
    <location>
        <begin position="50"/>
        <end position="71"/>
    </location>
</feature>
<keyword evidence="2" id="KW-1003">Cell membrane</keyword>